<organism evidence="1 2">
    <name type="scientific">Russula earlei</name>
    <dbReference type="NCBI Taxonomy" id="71964"/>
    <lineage>
        <taxon>Eukaryota</taxon>
        <taxon>Fungi</taxon>
        <taxon>Dikarya</taxon>
        <taxon>Basidiomycota</taxon>
        <taxon>Agaricomycotina</taxon>
        <taxon>Agaricomycetes</taxon>
        <taxon>Russulales</taxon>
        <taxon>Russulaceae</taxon>
        <taxon>Russula</taxon>
    </lineage>
</organism>
<dbReference type="Proteomes" id="UP001207468">
    <property type="component" value="Unassembled WGS sequence"/>
</dbReference>
<reference evidence="1" key="1">
    <citation type="submission" date="2021-03" db="EMBL/GenBank/DDBJ databases">
        <title>Evolutionary priming and transition to the ectomycorrhizal habit in an iconic lineage of mushroom-forming fungi: is preadaptation a requirement?</title>
        <authorList>
            <consortium name="DOE Joint Genome Institute"/>
            <person name="Looney B.P."/>
            <person name="Miyauchi S."/>
            <person name="Morin E."/>
            <person name="Drula E."/>
            <person name="Courty P.E."/>
            <person name="Chicoki N."/>
            <person name="Fauchery L."/>
            <person name="Kohler A."/>
            <person name="Kuo A."/>
            <person name="LaButti K."/>
            <person name="Pangilinan J."/>
            <person name="Lipzen A."/>
            <person name="Riley R."/>
            <person name="Andreopoulos W."/>
            <person name="He G."/>
            <person name="Johnson J."/>
            <person name="Barry K.W."/>
            <person name="Grigoriev I.V."/>
            <person name="Nagy L."/>
            <person name="Hibbett D."/>
            <person name="Henrissat B."/>
            <person name="Matheny P.B."/>
            <person name="Labbe J."/>
            <person name="Martin A.F."/>
        </authorList>
    </citation>
    <scope>NUCLEOTIDE SEQUENCE</scope>
    <source>
        <strain evidence="1">BPL698</strain>
    </source>
</reference>
<keyword evidence="2" id="KW-1185">Reference proteome</keyword>
<dbReference type="EMBL" id="JAGFNK010000021">
    <property type="protein sequence ID" value="KAI9511446.1"/>
    <property type="molecule type" value="Genomic_DNA"/>
</dbReference>
<protein>
    <submittedName>
        <fullName evidence="1">Uncharacterized protein</fullName>
    </submittedName>
</protein>
<evidence type="ECO:0000313" key="2">
    <source>
        <dbReference type="Proteomes" id="UP001207468"/>
    </source>
</evidence>
<gene>
    <name evidence="1" type="ORF">F5148DRAFT_323949</name>
</gene>
<comment type="caution">
    <text evidence="1">The sequence shown here is derived from an EMBL/GenBank/DDBJ whole genome shotgun (WGS) entry which is preliminary data.</text>
</comment>
<evidence type="ECO:0000313" key="1">
    <source>
        <dbReference type="EMBL" id="KAI9511446.1"/>
    </source>
</evidence>
<accession>A0ACC0UIR7</accession>
<sequence length="313" mass="34616">MWPSLSKDTLHRLHNMLREQPNLTAQHKDLLANHFCVERRHVENFINWRFWYLHPEGGIPPQDDSLRERRHLPPIVTDYDVMDVDEVSEPRAHLPTPAASISPEPLHRDTAFFRAQVFPTVETSRPTLLRGDLSPPPHSAGSTSSTIESRSGARPPPPLHITSSPPSSPVARTNPLPARTHLPSPPPHEGAFRASAKPTAKKAPPPSPSSAYHPYANARPPPPDAAAARPPASASASEPPPVPRTLREFEDAYSETCARIGLFLQSVERGRWRGRSLRIPITANGKYLFAEWNNHCGCPINYKHVGLNKGPPG</sequence>
<name>A0ACC0UIR7_9AGAM</name>
<proteinExistence type="predicted"/>